<dbReference type="Gene3D" id="2.20.70.10">
    <property type="match status" value="1"/>
</dbReference>
<organism evidence="5 6">
    <name type="scientific">Triparma laevis f. inornata</name>
    <dbReference type="NCBI Taxonomy" id="1714386"/>
    <lineage>
        <taxon>Eukaryota</taxon>
        <taxon>Sar</taxon>
        <taxon>Stramenopiles</taxon>
        <taxon>Ochrophyta</taxon>
        <taxon>Bolidophyceae</taxon>
        <taxon>Parmales</taxon>
        <taxon>Triparmaceae</taxon>
        <taxon>Triparma</taxon>
    </lineage>
</organism>
<evidence type="ECO:0000259" key="3">
    <source>
        <dbReference type="PROSITE" id="PS50020"/>
    </source>
</evidence>
<dbReference type="Proteomes" id="UP001162640">
    <property type="component" value="Unassembled WGS sequence"/>
</dbReference>
<sequence length="343" mass="38397">MASADNSNKPPTKTYHHPSPPNNTSVDADFLEGDTIVLSDTVNGGSPSKSEIERVGRAVGVTVEIAKKLLVEELPSGWKVCKLVEINHSEDELASDSLDIHSIYYFNFDTGESSWDHPLVAKYRAEQDEKTKARLANLSKQKRENAEHDKQKVVKKKERMSFDTNKDGALSKKEFTNGLRGADPKSTVGKQLISIFGVNWRVKSDIVRIFNEIDEDGNGELSLIELRKFVERMDESSDAHRAIVARRGSTVADNSSEKLVFDKYKNENGKLDINNFEKVWKEMGAQAGKPFSDKQCQKWAGKTMKRLANLSDAEFDVEDGASFEDFKTLSASGPLFEIVTKRM</sequence>
<dbReference type="AlphaFoldDB" id="A0A9W7EII3"/>
<evidence type="ECO:0000313" key="6">
    <source>
        <dbReference type="Proteomes" id="UP001162640"/>
    </source>
</evidence>
<feature type="compositionally biased region" description="Polar residues" evidence="2">
    <location>
        <begin position="1"/>
        <end position="11"/>
    </location>
</feature>
<dbReference type="PROSITE" id="PS50222">
    <property type="entry name" value="EF_HAND_2"/>
    <property type="match status" value="2"/>
</dbReference>
<protein>
    <submittedName>
        <fullName evidence="5">Uncharacterized protein</fullName>
    </submittedName>
</protein>
<dbReference type="InterPro" id="IPR018247">
    <property type="entry name" value="EF_Hand_1_Ca_BS"/>
</dbReference>
<dbReference type="InterPro" id="IPR002048">
    <property type="entry name" value="EF_hand_dom"/>
</dbReference>
<dbReference type="Gene3D" id="1.10.238.10">
    <property type="entry name" value="EF-hand"/>
    <property type="match status" value="1"/>
</dbReference>
<evidence type="ECO:0000313" key="5">
    <source>
        <dbReference type="EMBL" id="GMH79175.1"/>
    </source>
</evidence>
<feature type="domain" description="EF-hand" evidence="4">
    <location>
        <begin position="201"/>
        <end position="236"/>
    </location>
</feature>
<evidence type="ECO:0000256" key="1">
    <source>
        <dbReference type="ARBA" id="ARBA00022837"/>
    </source>
</evidence>
<dbReference type="PROSITE" id="PS50020">
    <property type="entry name" value="WW_DOMAIN_2"/>
    <property type="match status" value="1"/>
</dbReference>
<dbReference type="InterPro" id="IPR036020">
    <property type="entry name" value="WW_dom_sf"/>
</dbReference>
<accession>A0A9W7EII3</accession>
<dbReference type="Pfam" id="PF13202">
    <property type="entry name" value="EF-hand_5"/>
    <property type="match status" value="2"/>
</dbReference>
<proteinExistence type="predicted"/>
<gene>
    <name evidence="5" type="ORF">TL16_g08058</name>
</gene>
<feature type="region of interest" description="Disordered" evidence="2">
    <location>
        <begin position="1"/>
        <end position="28"/>
    </location>
</feature>
<keyword evidence="1" id="KW-0106">Calcium</keyword>
<dbReference type="SUPFAM" id="SSF51045">
    <property type="entry name" value="WW domain"/>
    <property type="match status" value="1"/>
</dbReference>
<dbReference type="EMBL" id="BLQM01000262">
    <property type="protein sequence ID" value="GMH79175.1"/>
    <property type="molecule type" value="Genomic_DNA"/>
</dbReference>
<dbReference type="InterPro" id="IPR001202">
    <property type="entry name" value="WW_dom"/>
</dbReference>
<reference evidence="6" key="1">
    <citation type="journal article" date="2023" name="Commun. Biol.">
        <title>Genome analysis of Parmales, the sister group of diatoms, reveals the evolutionary specialization of diatoms from phago-mixotrophs to photoautotrophs.</title>
        <authorList>
            <person name="Ban H."/>
            <person name="Sato S."/>
            <person name="Yoshikawa S."/>
            <person name="Yamada K."/>
            <person name="Nakamura Y."/>
            <person name="Ichinomiya M."/>
            <person name="Sato N."/>
            <person name="Blanc-Mathieu R."/>
            <person name="Endo H."/>
            <person name="Kuwata A."/>
            <person name="Ogata H."/>
        </authorList>
    </citation>
    <scope>NUCLEOTIDE SEQUENCE [LARGE SCALE GENOMIC DNA]</scope>
</reference>
<dbReference type="InterPro" id="IPR011992">
    <property type="entry name" value="EF-hand-dom_pair"/>
</dbReference>
<dbReference type="SUPFAM" id="SSF47473">
    <property type="entry name" value="EF-hand"/>
    <property type="match status" value="1"/>
</dbReference>
<comment type="caution">
    <text evidence="5">The sequence shown here is derived from an EMBL/GenBank/DDBJ whole genome shotgun (WGS) entry which is preliminary data.</text>
</comment>
<feature type="domain" description="EF-hand" evidence="4">
    <location>
        <begin position="162"/>
        <end position="185"/>
    </location>
</feature>
<dbReference type="GO" id="GO:0005509">
    <property type="term" value="F:calcium ion binding"/>
    <property type="evidence" value="ECO:0007669"/>
    <property type="project" value="InterPro"/>
</dbReference>
<name>A0A9W7EII3_9STRA</name>
<evidence type="ECO:0000259" key="4">
    <source>
        <dbReference type="PROSITE" id="PS50222"/>
    </source>
</evidence>
<dbReference type="CDD" id="cd00201">
    <property type="entry name" value="WW"/>
    <property type="match status" value="1"/>
</dbReference>
<dbReference type="PROSITE" id="PS00018">
    <property type="entry name" value="EF_HAND_1"/>
    <property type="match status" value="2"/>
</dbReference>
<evidence type="ECO:0000256" key="2">
    <source>
        <dbReference type="SAM" id="MobiDB-lite"/>
    </source>
</evidence>
<feature type="domain" description="WW" evidence="3">
    <location>
        <begin position="72"/>
        <end position="120"/>
    </location>
</feature>